<dbReference type="CDD" id="cd18870">
    <property type="entry name" value="NUDIX_AcylCoAdiphos_Nudt19"/>
    <property type="match status" value="1"/>
</dbReference>
<dbReference type="GO" id="GO:0016818">
    <property type="term" value="F:hydrolase activity, acting on acid anhydrides, in phosphorus-containing anhydrides"/>
    <property type="evidence" value="ECO:0007669"/>
    <property type="project" value="InterPro"/>
</dbReference>
<evidence type="ECO:0000256" key="7">
    <source>
        <dbReference type="SAM" id="MobiDB-lite"/>
    </source>
</evidence>
<comment type="cofactor">
    <cofactor evidence="1">
        <name>Mn(2+)</name>
        <dbReference type="ChEBI" id="CHEBI:29035"/>
    </cofactor>
</comment>
<dbReference type="Proteomes" id="UP000245765">
    <property type="component" value="Unassembled WGS sequence"/>
</dbReference>
<keyword evidence="10" id="KW-1185">Reference proteome</keyword>
<dbReference type="PANTHER" id="PTHR12318">
    <property type="entry name" value="TESTOSTERONE-REGULATED PROTEIN RP2"/>
    <property type="match status" value="1"/>
</dbReference>
<feature type="domain" description="Nudix hydrolase" evidence="8">
    <location>
        <begin position="69"/>
        <end position="242"/>
    </location>
</feature>
<dbReference type="PROSITE" id="PS51462">
    <property type="entry name" value="NUDIX"/>
    <property type="match status" value="1"/>
</dbReference>
<feature type="region of interest" description="Disordered" evidence="7">
    <location>
        <begin position="1"/>
        <end position="67"/>
    </location>
</feature>
<comment type="caution">
    <text evidence="9">The sequence shown here is derived from an EMBL/GenBank/DDBJ whole genome shotgun (WGS) entry which is preliminary data.</text>
</comment>
<comment type="cofactor">
    <cofactor evidence="2">
        <name>Mg(2+)</name>
        <dbReference type="ChEBI" id="CHEBI:18420"/>
    </cofactor>
</comment>
<keyword evidence="6" id="KW-0464">Manganese</keyword>
<dbReference type="Pfam" id="PF00293">
    <property type="entry name" value="NUDIX"/>
    <property type="match status" value="1"/>
</dbReference>
<dbReference type="GO" id="GO:0046872">
    <property type="term" value="F:metal ion binding"/>
    <property type="evidence" value="ECO:0007669"/>
    <property type="project" value="UniProtKB-KW"/>
</dbReference>
<keyword evidence="3" id="KW-0479">Metal-binding</keyword>
<evidence type="ECO:0000256" key="2">
    <source>
        <dbReference type="ARBA" id="ARBA00001946"/>
    </source>
</evidence>
<dbReference type="PANTHER" id="PTHR12318:SF0">
    <property type="entry name" value="ACYL-COENZYME A DIPHOSPHATASE NUDT19"/>
    <property type="match status" value="1"/>
</dbReference>
<protein>
    <submittedName>
        <fullName evidence="9">NUDIX hydrolase</fullName>
    </submittedName>
</protein>
<dbReference type="InterPro" id="IPR039121">
    <property type="entry name" value="NUDT19"/>
</dbReference>
<gene>
    <name evidence="9" type="ORF">DFH01_01695</name>
</gene>
<evidence type="ECO:0000259" key="8">
    <source>
        <dbReference type="PROSITE" id="PS51462"/>
    </source>
</evidence>
<dbReference type="SUPFAM" id="SSF55811">
    <property type="entry name" value="Nudix"/>
    <property type="match status" value="1"/>
</dbReference>
<dbReference type="InterPro" id="IPR000086">
    <property type="entry name" value="NUDIX_hydrolase_dom"/>
</dbReference>
<proteinExistence type="predicted"/>
<evidence type="ECO:0000256" key="5">
    <source>
        <dbReference type="ARBA" id="ARBA00022842"/>
    </source>
</evidence>
<evidence type="ECO:0000256" key="4">
    <source>
        <dbReference type="ARBA" id="ARBA00022801"/>
    </source>
</evidence>
<dbReference type="EMBL" id="QGNA01000001">
    <property type="protein sequence ID" value="PWS38048.1"/>
    <property type="molecule type" value="Genomic_DNA"/>
</dbReference>
<accession>A0A317FK76</accession>
<evidence type="ECO:0000256" key="1">
    <source>
        <dbReference type="ARBA" id="ARBA00001936"/>
    </source>
</evidence>
<sequence>MARSPKAAPGARTQRASFPCRSARISAPGSRRRGSTLADGPRPDGGADNPGGGDLKRAAARAPGTRAVKPRHAASLVVWRQGSGEPEILMGMRHAKHKFMPSVLVFPGGRVDRADHGVKVASELRAETEAMLRHRAPPSLARALGVAAVRELFEETGLILGERKGTRLLADLSALDYLCRAVTPSSRAMRFNARFLLAPAERLAGEIGGSGELEKLDWYPLSKARSSELAAITYKILAEFAEWVAMPPNARATRPMICFRGMDNRTIDA</sequence>
<dbReference type="OrthoDB" id="7183442at2"/>
<evidence type="ECO:0000313" key="10">
    <source>
        <dbReference type="Proteomes" id="UP000245765"/>
    </source>
</evidence>
<keyword evidence="5" id="KW-0460">Magnesium</keyword>
<dbReference type="InterPro" id="IPR015797">
    <property type="entry name" value="NUDIX_hydrolase-like_dom_sf"/>
</dbReference>
<reference evidence="10" key="1">
    <citation type="submission" date="2018-05" db="EMBL/GenBank/DDBJ databases">
        <authorList>
            <person name="Du Z."/>
            <person name="Wang X."/>
        </authorList>
    </citation>
    <scope>NUCLEOTIDE SEQUENCE [LARGE SCALE GENOMIC DNA]</scope>
    <source>
        <strain evidence="10">CQN31</strain>
    </source>
</reference>
<evidence type="ECO:0000256" key="6">
    <source>
        <dbReference type="ARBA" id="ARBA00023211"/>
    </source>
</evidence>
<keyword evidence="4 9" id="KW-0378">Hydrolase</keyword>
<evidence type="ECO:0000313" key="9">
    <source>
        <dbReference type="EMBL" id="PWS38048.1"/>
    </source>
</evidence>
<organism evidence="9 10">
    <name type="scientific">Falsiroseomonas bella</name>
    <dbReference type="NCBI Taxonomy" id="2184016"/>
    <lineage>
        <taxon>Bacteria</taxon>
        <taxon>Pseudomonadati</taxon>
        <taxon>Pseudomonadota</taxon>
        <taxon>Alphaproteobacteria</taxon>
        <taxon>Acetobacterales</taxon>
        <taxon>Roseomonadaceae</taxon>
        <taxon>Falsiroseomonas</taxon>
    </lineage>
</organism>
<dbReference type="AlphaFoldDB" id="A0A317FK76"/>
<dbReference type="Gene3D" id="3.90.79.10">
    <property type="entry name" value="Nucleoside Triphosphate Pyrophosphohydrolase"/>
    <property type="match status" value="2"/>
</dbReference>
<evidence type="ECO:0000256" key="3">
    <source>
        <dbReference type="ARBA" id="ARBA00022723"/>
    </source>
</evidence>
<name>A0A317FK76_9PROT</name>